<dbReference type="KEGG" id="ame:100577888"/>
<keyword evidence="12" id="KW-1185">Reference proteome</keyword>
<dbReference type="GO" id="GO:0005549">
    <property type="term" value="F:odorant binding"/>
    <property type="evidence" value="ECO:0007669"/>
    <property type="project" value="InterPro"/>
</dbReference>
<feature type="transmembrane region" description="Helical" evidence="10">
    <location>
        <begin position="297"/>
        <end position="322"/>
    </location>
</feature>
<feature type="transmembrane region" description="Helical" evidence="10">
    <location>
        <begin position="129"/>
        <end position="154"/>
    </location>
</feature>
<feature type="transmembrane region" description="Helical" evidence="10">
    <location>
        <begin position="501"/>
        <end position="524"/>
    </location>
</feature>
<feature type="transmembrane region" description="Helical" evidence="10">
    <location>
        <begin position="945"/>
        <end position="967"/>
    </location>
</feature>
<feature type="transmembrane region" description="Helical" evidence="10">
    <location>
        <begin position="1064"/>
        <end position="1083"/>
    </location>
</feature>
<feature type="transmembrane region" description="Helical" evidence="10">
    <location>
        <begin position="724"/>
        <end position="746"/>
    </location>
</feature>
<feature type="transmembrane region" description="Helical" evidence="10">
    <location>
        <begin position="447"/>
        <end position="465"/>
    </location>
</feature>
<accession>A0A7M7IUJ6</accession>
<feature type="transmembrane region" description="Helical" evidence="10">
    <location>
        <begin position="1034"/>
        <end position="1052"/>
    </location>
</feature>
<feature type="transmembrane region" description="Helical" evidence="10">
    <location>
        <begin position="175"/>
        <end position="194"/>
    </location>
</feature>
<name>A0A7M7IUJ6_APIME</name>
<evidence type="ECO:0000256" key="2">
    <source>
        <dbReference type="ARBA" id="ARBA00022475"/>
    </source>
</evidence>
<evidence type="ECO:0000256" key="3">
    <source>
        <dbReference type="ARBA" id="ARBA00022606"/>
    </source>
</evidence>
<evidence type="ECO:0000256" key="4">
    <source>
        <dbReference type="ARBA" id="ARBA00022692"/>
    </source>
</evidence>
<evidence type="ECO:0000256" key="9">
    <source>
        <dbReference type="ARBA" id="ARBA00023224"/>
    </source>
</evidence>
<dbReference type="PANTHER" id="PTHR21137:SF35">
    <property type="entry name" value="ODORANT RECEPTOR 19A-RELATED"/>
    <property type="match status" value="1"/>
</dbReference>
<feature type="transmembrane region" description="Helical" evidence="10">
    <location>
        <begin position="643"/>
        <end position="663"/>
    </location>
</feature>
<keyword evidence="4 10" id="KW-0812">Transmembrane</keyword>
<dbReference type="GO" id="GO:0004984">
    <property type="term" value="F:olfactory receptor activity"/>
    <property type="evidence" value="ECO:0007669"/>
    <property type="project" value="InterPro"/>
</dbReference>
<feature type="transmembrane region" description="Helical" evidence="10">
    <location>
        <begin position="675"/>
        <end position="693"/>
    </location>
</feature>
<sequence>MDKRVIEDQYLKINKFFGQLVGVWPYQQRFIKFCIRFITSVIVVLTLAAQISRVIIFYSIDVLSDQLPYLDVGFVLLFKQYNYILNEDKLRELLNEIISDRLIKRSKEELEILEIYLKRARVLSTVYEVSIFFCGFMFLLIPSIPPILNIISPLNESRGRELIYPSYYFVDEEKYYYPILMHMIAVALILTSVYVACDTYLVYIVHHGCALLAISGYRFKHAVDDIKLCGGDCIDPLTDETYTKVRQSIKAHKMAVEYVDKIDACHIHYFLLIIGMIVLAFTGTFVKLSSMEVNVRFFTFCAFTVGQLTHLFFLTIMGQFLINANEEIFKTIYEARWYNGSSRTQSLYILVLRKCLSPPKLTGGGLVALNLDSFLQIVLIMDARTVEKNFLKVNKIFGLITGVWPYQNYRSKMAERFISVTVMMSGFVTQFAYLVLNPTMDKIATNLPYSIASFGTFVKMGNYFLDETKLTTILNHIFEDWATIKSKEEYEIMYKYSRRGLFITISYFLHIGVTETFMLILPMVPPILDIIVPLNVSRKRVFLYPAYFWLDDEKYYVLLLGHMIITLLMICFIFCACDTNYVYAVQHACGLLAIAKYRFKNVCKNLKEDHAIPLEEIKYKSICESIKAHQHALKYLKLIENSYHTYLFVSMGLLIMAISVSLLEVANGKNGSRELVQATFLFAQLFHTFILTVQGQFVINELQDVYESIYESPWYTFSPRIRSLYVLSLRSCLNFPTLTAGGLIVLNLQSFAELISISCVFNRLSLDSIMDSDILEKRFLKITKRFAKLSGIWPDQNKYLKYISWIIIYVISIPSVVVQIARIVHISTANVIVEQSGIATAIFLSLLKEANYILNATKVKSLFNDMYMDWRMDRPKKEFEIMSTYAQRGSFLAMFYFINAYCCSLLFLQVPWTARLLYMIKSQNTSPPMLYVIPGYYFVDDDRDYYYFIQLHMSLSIIMVANVYVAYDTCYMVFVQHVCGLLAVAGYRFKHAIDDSASKNSEEKIKETCKKIRSSIQGHERAIRYLKKIEDTHVNLLFISLGLIIMCFSITLLKVVTMDYCLDFYKYSSFLIVQLMHLCYVMIQGQFVIDSCNEIYYSIYEASWYNINPKIQALYILALRRSLTPPRLTAGGLIELNMQSFSEVIKLSISYYTVLRST</sequence>
<organism evidence="11">
    <name type="scientific">Apis mellifera</name>
    <name type="common">Honeybee</name>
    <dbReference type="NCBI Taxonomy" id="7460"/>
    <lineage>
        <taxon>Eukaryota</taxon>
        <taxon>Metazoa</taxon>
        <taxon>Ecdysozoa</taxon>
        <taxon>Arthropoda</taxon>
        <taxon>Hexapoda</taxon>
        <taxon>Insecta</taxon>
        <taxon>Pterygota</taxon>
        <taxon>Neoptera</taxon>
        <taxon>Endopterygota</taxon>
        <taxon>Hymenoptera</taxon>
        <taxon>Apocrita</taxon>
        <taxon>Aculeata</taxon>
        <taxon>Apoidea</taxon>
        <taxon>Anthophila</taxon>
        <taxon>Apidae</taxon>
        <taxon>Apis</taxon>
    </lineage>
</organism>
<evidence type="ECO:0000313" key="12">
    <source>
        <dbReference type="Proteomes" id="UP000005203"/>
    </source>
</evidence>
<evidence type="ECO:0000256" key="6">
    <source>
        <dbReference type="ARBA" id="ARBA00022989"/>
    </source>
</evidence>
<evidence type="ECO:0000313" key="13">
    <source>
        <dbReference type="RefSeq" id="XP_016770849.2"/>
    </source>
</evidence>
<keyword evidence="8" id="KW-0675">Receptor</keyword>
<keyword evidence="2" id="KW-1003">Cell membrane</keyword>
<evidence type="ECO:0000313" key="11">
    <source>
        <dbReference type="EnsemblMetazoa" id="XP_016770849"/>
    </source>
</evidence>
<feature type="transmembrane region" description="Helical" evidence="10">
    <location>
        <begin position="555"/>
        <end position="577"/>
    </location>
</feature>
<keyword evidence="7 10" id="KW-0472">Membrane</keyword>
<protein>
    <submittedName>
        <fullName evidence="13">Uncharacterized protein LOC100577888</fullName>
    </submittedName>
</protein>
<dbReference type="Pfam" id="PF02949">
    <property type="entry name" value="7tm_6"/>
    <property type="match status" value="3"/>
</dbReference>
<feature type="transmembrane region" description="Helical" evidence="10">
    <location>
        <begin position="37"/>
        <end position="60"/>
    </location>
</feature>
<feature type="transmembrane region" description="Helical" evidence="10">
    <location>
        <begin position="802"/>
        <end position="821"/>
    </location>
</feature>
<dbReference type="GO" id="GO:0007165">
    <property type="term" value="P:signal transduction"/>
    <property type="evidence" value="ECO:0007669"/>
    <property type="project" value="UniProtKB-KW"/>
</dbReference>
<feature type="transmembrane region" description="Helical" evidence="10">
    <location>
        <begin position="891"/>
        <end position="912"/>
    </location>
</feature>
<proteinExistence type="predicted"/>
<evidence type="ECO:0000256" key="10">
    <source>
        <dbReference type="SAM" id="Phobius"/>
    </source>
</evidence>
<reference evidence="11" key="1">
    <citation type="submission" date="2021-01" db="UniProtKB">
        <authorList>
            <consortium name="EnsemblMetazoa"/>
        </authorList>
    </citation>
    <scope>IDENTIFICATION</scope>
    <source>
        <strain evidence="11">DH4</strain>
    </source>
</reference>
<keyword evidence="6 10" id="KW-1133">Transmembrane helix</keyword>
<keyword evidence="3" id="KW-0716">Sensory transduction</keyword>
<keyword evidence="9" id="KW-0807">Transducer</keyword>
<dbReference type="EnsemblMetazoa" id="XM_016915360">
    <property type="protein sequence ID" value="XP_016770849"/>
    <property type="gene ID" value="LOC100577888"/>
</dbReference>
<dbReference type="InterPro" id="IPR004117">
    <property type="entry name" value="7tm6_olfct_rcpt"/>
</dbReference>
<dbReference type="GO" id="GO:0005886">
    <property type="term" value="C:plasma membrane"/>
    <property type="evidence" value="ECO:0007669"/>
    <property type="project" value="UniProtKB-SubCell"/>
</dbReference>
<evidence type="ECO:0000256" key="1">
    <source>
        <dbReference type="ARBA" id="ARBA00004651"/>
    </source>
</evidence>
<feature type="transmembrane region" description="Helical" evidence="10">
    <location>
        <begin position="417"/>
        <end position="435"/>
    </location>
</feature>
<gene>
    <name evidence="13" type="primary">LOC100577888</name>
</gene>
<dbReference type="AlphaFoldDB" id="A0A7M7IUJ6"/>
<comment type="subcellular location">
    <subcellularLocation>
        <location evidence="1">Cell membrane</location>
        <topology evidence="1">Multi-pass membrane protein</topology>
    </subcellularLocation>
</comment>
<evidence type="ECO:0000256" key="8">
    <source>
        <dbReference type="ARBA" id="ARBA00023170"/>
    </source>
</evidence>
<accession>A0A8B7KQK6</accession>
<dbReference type="GeneID" id="100577888"/>
<dbReference type="OrthoDB" id="7699053at2759"/>
<reference evidence="13" key="2">
    <citation type="submission" date="2025-04" db="UniProtKB">
        <authorList>
            <consortium name="RefSeq"/>
        </authorList>
    </citation>
    <scope>IDENTIFICATION</scope>
    <source>
        <strain evidence="13">DH4</strain>
        <tissue evidence="13">Whole body</tissue>
    </source>
</reference>
<dbReference type="Proteomes" id="UP000005203">
    <property type="component" value="Linkage group LG12"/>
</dbReference>
<evidence type="ECO:0000256" key="7">
    <source>
        <dbReference type="ARBA" id="ARBA00023136"/>
    </source>
</evidence>
<dbReference type="RefSeq" id="XP_016770849.2">
    <property type="nucleotide sequence ID" value="XM_016915360.2"/>
</dbReference>
<keyword evidence="5" id="KW-0552">Olfaction</keyword>
<evidence type="ECO:0000256" key="5">
    <source>
        <dbReference type="ARBA" id="ARBA00022725"/>
    </source>
</evidence>
<dbReference type="PANTHER" id="PTHR21137">
    <property type="entry name" value="ODORANT RECEPTOR"/>
    <property type="match status" value="1"/>
</dbReference>
<feature type="transmembrane region" description="Helical" evidence="10">
    <location>
        <begin position="267"/>
        <end position="285"/>
    </location>
</feature>